<accession>A0A5C1HZ36</accession>
<proteinExistence type="predicted"/>
<dbReference type="GO" id="GO:0030077">
    <property type="term" value="C:plasma membrane light-harvesting complex"/>
    <property type="evidence" value="ECO:0007669"/>
    <property type="project" value="InterPro"/>
</dbReference>
<dbReference type="GO" id="GO:0020037">
    <property type="term" value="F:heme binding"/>
    <property type="evidence" value="ECO:0007669"/>
    <property type="project" value="InterPro"/>
</dbReference>
<dbReference type="KEGG" id="mrub:DEO27_013460"/>
<dbReference type="RefSeq" id="WP_112574397.1">
    <property type="nucleotide sequence ID" value="NZ_CP043450.1"/>
</dbReference>
<dbReference type="Gene3D" id="1.10.468.10">
    <property type="entry name" value="Photosynthetic Reaction Center, subunit C, domain 2"/>
    <property type="match status" value="1"/>
</dbReference>
<dbReference type="Proteomes" id="UP000251402">
    <property type="component" value="Chromosome"/>
</dbReference>
<dbReference type="SUPFAM" id="SSF48695">
    <property type="entry name" value="Multiheme cytochromes"/>
    <property type="match status" value="1"/>
</dbReference>
<dbReference type="GO" id="GO:0019684">
    <property type="term" value="P:photosynthesis, light reaction"/>
    <property type="evidence" value="ECO:0007669"/>
    <property type="project" value="InterPro"/>
</dbReference>
<evidence type="ECO:0000256" key="1">
    <source>
        <dbReference type="ARBA" id="ARBA00003196"/>
    </source>
</evidence>
<evidence type="ECO:0000256" key="9">
    <source>
        <dbReference type="SAM" id="SignalP"/>
    </source>
</evidence>
<feature type="chain" id="PRO_5023140756" description="Photosynthetic reaction center cytochrome c subunit" evidence="9">
    <location>
        <begin position="24"/>
        <end position="139"/>
    </location>
</feature>
<dbReference type="AlphaFoldDB" id="A0A5C1HZ36"/>
<comment type="function">
    <text evidence="1">The reaction center of purple bacteria contains a tightly bound cytochrome molecule which re-reduces the photo oxidized primary electron donor.</text>
</comment>
<dbReference type="GO" id="GO:0005506">
    <property type="term" value="F:iron ion binding"/>
    <property type="evidence" value="ECO:0007669"/>
    <property type="project" value="InterPro"/>
</dbReference>
<evidence type="ECO:0000256" key="2">
    <source>
        <dbReference type="ARBA" id="ARBA00015978"/>
    </source>
</evidence>
<evidence type="ECO:0000256" key="3">
    <source>
        <dbReference type="ARBA" id="ARBA00022448"/>
    </source>
</evidence>
<keyword evidence="6" id="KW-0479">Metal-binding</keyword>
<evidence type="ECO:0000256" key="5">
    <source>
        <dbReference type="ARBA" id="ARBA00022617"/>
    </source>
</evidence>
<evidence type="ECO:0000256" key="8">
    <source>
        <dbReference type="ARBA" id="ARBA00023004"/>
    </source>
</evidence>
<dbReference type="InterPro" id="IPR003158">
    <property type="entry name" value="Photosyn_RC_cyt_c-su"/>
</dbReference>
<keyword evidence="8" id="KW-0408">Iron</keyword>
<keyword evidence="3" id="KW-0813">Transport</keyword>
<name>A0A5C1HZ36_9SPHI</name>
<dbReference type="GO" id="GO:0009055">
    <property type="term" value="F:electron transfer activity"/>
    <property type="evidence" value="ECO:0007669"/>
    <property type="project" value="InterPro"/>
</dbReference>
<evidence type="ECO:0000256" key="7">
    <source>
        <dbReference type="ARBA" id="ARBA00022982"/>
    </source>
</evidence>
<dbReference type="NCBIfam" id="NF033196">
    <property type="entry name" value="c_type_nonphoto"/>
    <property type="match status" value="1"/>
</dbReference>
<dbReference type="InterPro" id="IPR023119">
    <property type="entry name" value="Multihaem_cyt_PRC_cyt_su-like"/>
</dbReference>
<feature type="signal peptide" evidence="9">
    <location>
        <begin position="1"/>
        <end position="23"/>
    </location>
</feature>
<evidence type="ECO:0000313" key="10">
    <source>
        <dbReference type="EMBL" id="QEM10985.1"/>
    </source>
</evidence>
<dbReference type="Pfam" id="PF02276">
    <property type="entry name" value="CytoC_RC"/>
    <property type="match status" value="1"/>
</dbReference>
<dbReference type="EMBL" id="CP043450">
    <property type="protein sequence ID" value="QEM10985.1"/>
    <property type="molecule type" value="Genomic_DNA"/>
</dbReference>
<dbReference type="InterPro" id="IPR036280">
    <property type="entry name" value="Multihaem_cyt_sf"/>
</dbReference>
<protein>
    <recommendedName>
        <fullName evidence="2">Photosynthetic reaction center cytochrome c subunit</fullName>
    </recommendedName>
</protein>
<keyword evidence="11" id="KW-1185">Reference proteome</keyword>
<dbReference type="OrthoDB" id="951235at2"/>
<evidence type="ECO:0000256" key="6">
    <source>
        <dbReference type="ARBA" id="ARBA00022723"/>
    </source>
</evidence>
<reference evidence="10" key="1">
    <citation type="submission" date="2019-08" db="EMBL/GenBank/DDBJ databases">
        <title>Comparative genome analysis confer to the adaptation heavy metal polluted environment.</title>
        <authorList>
            <person name="Li Y."/>
        </authorList>
    </citation>
    <scope>NUCLEOTIDE SEQUENCE [LARGE SCALE GENOMIC DNA]</scope>
    <source>
        <strain evidence="10">P1</strain>
    </source>
</reference>
<keyword evidence="4" id="KW-0602">Photosynthesis</keyword>
<gene>
    <name evidence="10" type="ORF">DEO27_013460</name>
</gene>
<evidence type="ECO:0000313" key="11">
    <source>
        <dbReference type="Proteomes" id="UP000251402"/>
    </source>
</evidence>
<evidence type="ECO:0000256" key="4">
    <source>
        <dbReference type="ARBA" id="ARBA00022531"/>
    </source>
</evidence>
<keyword evidence="7" id="KW-0249">Electron transport</keyword>
<keyword evidence="9" id="KW-0732">Signal</keyword>
<organism evidence="10 11">
    <name type="scientific">Mucilaginibacter rubeus</name>
    <dbReference type="NCBI Taxonomy" id="2027860"/>
    <lineage>
        <taxon>Bacteria</taxon>
        <taxon>Pseudomonadati</taxon>
        <taxon>Bacteroidota</taxon>
        <taxon>Sphingobacteriia</taxon>
        <taxon>Sphingobacteriales</taxon>
        <taxon>Sphingobacteriaceae</taxon>
        <taxon>Mucilaginibacter</taxon>
    </lineage>
</organism>
<keyword evidence="5" id="KW-0349">Heme</keyword>
<sequence>MNVKINRKLCVIVVLGASVTCTAAIANKPEPVHYENLKVLPRDISSHDLQSIMADDFEDGLGVTCGFCHANAKDGHGLDFVSDAKPEKEITRQMMRMTIGINKKYFKLKHPGIGNQALVVSCITCHKGQPFPDAATGNN</sequence>